<keyword evidence="2" id="KW-1185">Reference proteome</keyword>
<gene>
    <name evidence="1" type="ORF">FEV09_18360</name>
</gene>
<evidence type="ECO:0000313" key="1">
    <source>
        <dbReference type="EMBL" id="MDG3496507.1"/>
    </source>
</evidence>
<organism evidence="1 2">
    <name type="scientific">Pseudanabaena catenata USMAC16</name>
    <dbReference type="NCBI Taxonomy" id="1855837"/>
    <lineage>
        <taxon>Bacteria</taxon>
        <taxon>Bacillati</taxon>
        <taxon>Cyanobacteriota</taxon>
        <taxon>Cyanophyceae</taxon>
        <taxon>Pseudanabaenales</taxon>
        <taxon>Pseudanabaenaceae</taxon>
        <taxon>Pseudanabaena</taxon>
    </lineage>
</organism>
<proteinExistence type="predicted"/>
<accession>A0A9X4MCF3</accession>
<reference evidence="1" key="1">
    <citation type="submission" date="2019-05" db="EMBL/GenBank/DDBJ databases">
        <title>Whole genome sequencing of Pseudanabaena catenata USMAC16.</title>
        <authorList>
            <person name="Khan Z."/>
            <person name="Omar W.M."/>
            <person name="Convey P."/>
            <person name="Merican F."/>
            <person name="Najimudin N."/>
        </authorList>
    </citation>
    <scope>NUCLEOTIDE SEQUENCE</scope>
    <source>
        <strain evidence="1">USMAC16</strain>
    </source>
</reference>
<sequence length="41" mass="4166">MSESSPSCPSCPSCQSVSVVKTVVLGMANKIINVGTVVVNL</sequence>
<name>A0A9X4MCF3_9CYAN</name>
<dbReference type="EMBL" id="VBTY01000193">
    <property type="protein sequence ID" value="MDG3496507.1"/>
    <property type="molecule type" value="Genomic_DNA"/>
</dbReference>
<dbReference type="Proteomes" id="UP001152872">
    <property type="component" value="Unassembled WGS sequence"/>
</dbReference>
<protein>
    <submittedName>
        <fullName evidence="1">Uncharacterized protein</fullName>
    </submittedName>
</protein>
<evidence type="ECO:0000313" key="2">
    <source>
        <dbReference type="Proteomes" id="UP001152872"/>
    </source>
</evidence>
<dbReference type="AlphaFoldDB" id="A0A9X4MCF3"/>
<comment type="caution">
    <text evidence="1">The sequence shown here is derived from an EMBL/GenBank/DDBJ whole genome shotgun (WGS) entry which is preliminary data.</text>
</comment>